<reference evidence="1 2" key="2">
    <citation type="journal article" date="2022" name="Mol. Ecol. Resour.">
        <title>The genomes of chicory, endive, great burdock and yacon provide insights into Asteraceae paleo-polyploidization history and plant inulin production.</title>
        <authorList>
            <person name="Fan W."/>
            <person name="Wang S."/>
            <person name="Wang H."/>
            <person name="Wang A."/>
            <person name="Jiang F."/>
            <person name="Liu H."/>
            <person name="Zhao H."/>
            <person name="Xu D."/>
            <person name="Zhang Y."/>
        </authorList>
    </citation>
    <scope>NUCLEOTIDE SEQUENCE [LARGE SCALE GENOMIC DNA]</scope>
    <source>
        <strain evidence="2">cv. Niubang</strain>
    </source>
</reference>
<organism evidence="1 2">
    <name type="scientific">Arctium lappa</name>
    <name type="common">Greater burdock</name>
    <name type="synonym">Lappa major</name>
    <dbReference type="NCBI Taxonomy" id="4217"/>
    <lineage>
        <taxon>Eukaryota</taxon>
        <taxon>Viridiplantae</taxon>
        <taxon>Streptophyta</taxon>
        <taxon>Embryophyta</taxon>
        <taxon>Tracheophyta</taxon>
        <taxon>Spermatophyta</taxon>
        <taxon>Magnoliopsida</taxon>
        <taxon>eudicotyledons</taxon>
        <taxon>Gunneridae</taxon>
        <taxon>Pentapetalae</taxon>
        <taxon>asterids</taxon>
        <taxon>campanulids</taxon>
        <taxon>Asterales</taxon>
        <taxon>Asteraceae</taxon>
        <taxon>Carduoideae</taxon>
        <taxon>Cardueae</taxon>
        <taxon>Arctiinae</taxon>
        <taxon>Arctium</taxon>
    </lineage>
</organism>
<name>A0ACB9FHD9_ARCLA</name>
<protein>
    <submittedName>
        <fullName evidence="1">Uncharacterized protein</fullName>
    </submittedName>
</protein>
<dbReference type="EMBL" id="CM042047">
    <property type="protein sequence ID" value="KAI3770245.1"/>
    <property type="molecule type" value="Genomic_DNA"/>
</dbReference>
<evidence type="ECO:0000313" key="1">
    <source>
        <dbReference type="EMBL" id="KAI3770245.1"/>
    </source>
</evidence>
<evidence type="ECO:0000313" key="2">
    <source>
        <dbReference type="Proteomes" id="UP001055879"/>
    </source>
</evidence>
<gene>
    <name evidence="1" type="ORF">L6452_01372</name>
</gene>
<keyword evidence="2" id="KW-1185">Reference proteome</keyword>
<reference evidence="2" key="1">
    <citation type="journal article" date="2022" name="Mol. Ecol. Resour.">
        <title>The genomes of chicory, endive, great burdock and yacon provide insights into Asteraceae palaeo-polyploidization history and plant inulin production.</title>
        <authorList>
            <person name="Fan W."/>
            <person name="Wang S."/>
            <person name="Wang H."/>
            <person name="Wang A."/>
            <person name="Jiang F."/>
            <person name="Liu H."/>
            <person name="Zhao H."/>
            <person name="Xu D."/>
            <person name="Zhang Y."/>
        </authorList>
    </citation>
    <scope>NUCLEOTIDE SEQUENCE [LARGE SCALE GENOMIC DNA]</scope>
    <source>
        <strain evidence="2">cv. Niubang</strain>
    </source>
</reference>
<proteinExistence type="predicted"/>
<accession>A0ACB9FHD9</accession>
<dbReference type="Proteomes" id="UP001055879">
    <property type="component" value="Linkage Group LG01"/>
</dbReference>
<comment type="caution">
    <text evidence="1">The sequence shown here is derived from an EMBL/GenBank/DDBJ whole genome shotgun (WGS) entry which is preliminary data.</text>
</comment>
<sequence length="171" mass="18529">MGHGIGRAGGNMVRQPEFHGGRKTKLAPPPPPPPPLLSPPLPVPPPPLTMGLDVLDSRRAGSETSNPKNSGRPSQGTTSTGRHTNTSWSGNVGRERESQHHRRSGGDRYNSNSPRERSHYVEDSGGGYSRSSRTPRSWQSSSSSSSYSRPTAISKGQHVCKFYESERCKKG</sequence>